<reference evidence="1" key="2">
    <citation type="journal article" date="2021" name="PeerJ">
        <title>Extensive microbial diversity within the chicken gut microbiome revealed by metagenomics and culture.</title>
        <authorList>
            <person name="Gilroy R."/>
            <person name="Ravi A."/>
            <person name="Getino M."/>
            <person name="Pursley I."/>
            <person name="Horton D.L."/>
            <person name="Alikhan N.F."/>
            <person name="Baker D."/>
            <person name="Gharbi K."/>
            <person name="Hall N."/>
            <person name="Watson M."/>
            <person name="Adriaenssens E.M."/>
            <person name="Foster-Nyarko E."/>
            <person name="Jarju S."/>
            <person name="Secka A."/>
            <person name="Antonio M."/>
            <person name="Oren A."/>
            <person name="Chaudhuri R.R."/>
            <person name="La Ragione R."/>
            <person name="Hildebrand F."/>
            <person name="Pallen M.J."/>
        </authorList>
    </citation>
    <scope>NUCLEOTIDE SEQUENCE</scope>
    <source>
        <strain evidence="1">B3-4054</strain>
    </source>
</reference>
<evidence type="ECO:0000313" key="2">
    <source>
        <dbReference type="Proteomes" id="UP000823616"/>
    </source>
</evidence>
<sequence>MNAERNPAGTLRRPAMLAALILALPCALPALEWPVAEPEIRRNFGQEENGNLERGLILSGGNTVRAAGDGSVLAVLSCNENMNGFPSTLGNAVLLAHGDGIVSVYGNLADTEMAAGKEQMETYAVIAQTGGSAWGGLSGGGEDRGICIFQIADQNQKTLLNPLLLLPPQEDNRAPVIQSVTLESASGQTLNLSTSRFLRSGVYRVYAAVTDTRARNSPALAPFRVSVLVNGSEQSAVAFETLEKKASVLAPAVFPDYFDGSTPLYNRSGLLYAGDVSLTRGRTEITVAARDFTGNERTSAFLLQIE</sequence>
<evidence type="ECO:0000313" key="1">
    <source>
        <dbReference type="EMBL" id="MBO8451205.1"/>
    </source>
</evidence>
<comment type="caution">
    <text evidence="1">The sequence shown here is derived from an EMBL/GenBank/DDBJ whole genome shotgun (WGS) entry which is preliminary data.</text>
</comment>
<gene>
    <name evidence="1" type="ORF">IAA96_08905</name>
</gene>
<dbReference type="InterPro" id="IPR011055">
    <property type="entry name" value="Dup_hybrid_motif"/>
</dbReference>
<dbReference type="Gene3D" id="2.70.70.10">
    <property type="entry name" value="Glucose Permease (Domain IIA)"/>
    <property type="match status" value="1"/>
</dbReference>
<dbReference type="EMBL" id="JADIMS010000164">
    <property type="protein sequence ID" value="MBO8451205.1"/>
    <property type="molecule type" value="Genomic_DNA"/>
</dbReference>
<evidence type="ECO:0008006" key="3">
    <source>
        <dbReference type="Google" id="ProtNLM"/>
    </source>
</evidence>
<organism evidence="1 2">
    <name type="scientific">Candidatus Avitreponema avistercoris</name>
    <dbReference type="NCBI Taxonomy" id="2840705"/>
    <lineage>
        <taxon>Bacteria</taxon>
        <taxon>Pseudomonadati</taxon>
        <taxon>Spirochaetota</taxon>
        <taxon>Spirochaetia</taxon>
        <taxon>Spirochaetales</taxon>
        <taxon>Candidatus Avitreponema</taxon>
    </lineage>
</organism>
<proteinExistence type="predicted"/>
<dbReference type="Proteomes" id="UP000823616">
    <property type="component" value="Unassembled WGS sequence"/>
</dbReference>
<accession>A0A9D9ER55</accession>
<protein>
    <recommendedName>
        <fullName evidence="3">Peptidase M23 domain-containing protein</fullName>
    </recommendedName>
</protein>
<dbReference type="SUPFAM" id="SSF51261">
    <property type="entry name" value="Duplicated hybrid motif"/>
    <property type="match status" value="1"/>
</dbReference>
<reference evidence="1" key="1">
    <citation type="submission" date="2020-10" db="EMBL/GenBank/DDBJ databases">
        <authorList>
            <person name="Gilroy R."/>
        </authorList>
    </citation>
    <scope>NUCLEOTIDE SEQUENCE</scope>
    <source>
        <strain evidence="1">B3-4054</strain>
    </source>
</reference>
<dbReference type="AlphaFoldDB" id="A0A9D9ER55"/>
<name>A0A9D9ER55_9SPIR</name>
<dbReference type="CDD" id="cd12797">
    <property type="entry name" value="M23_peptidase"/>
    <property type="match status" value="1"/>
</dbReference>